<dbReference type="AlphaFoldDB" id="A0A370G910"/>
<evidence type="ECO:0000259" key="10">
    <source>
        <dbReference type="Pfam" id="PF00483"/>
    </source>
</evidence>
<dbReference type="PANTHER" id="PTHR43532">
    <property type="entry name" value="GLUCOSE-1-PHOSPHATE THYMIDYLYLTRANSFERASE"/>
    <property type="match status" value="1"/>
</dbReference>
<keyword evidence="12" id="KW-1185">Reference proteome</keyword>
<keyword evidence="4 9" id="KW-0808">Transferase</keyword>
<accession>A0A370G910</accession>
<gene>
    <name evidence="11" type="ORF">C7453_10134</name>
</gene>
<dbReference type="Gene3D" id="3.90.550.10">
    <property type="entry name" value="Spore Coat Polysaccharide Biosynthesis Protein SpsA, Chain A"/>
    <property type="match status" value="1"/>
</dbReference>
<comment type="caution">
    <text evidence="11">The sequence shown here is derived from an EMBL/GenBank/DDBJ whole genome shotgun (WGS) entry which is preliminary data.</text>
</comment>
<dbReference type="InterPro" id="IPR005835">
    <property type="entry name" value="NTP_transferase_dom"/>
</dbReference>
<comment type="function">
    <text evidence="9">Catalyzes the formation of dTDP-glucose, from dTTP and glucose 1-phosphate, as well as its pyrophosphorolysis.</text>
</comment>
<reference evidence="11 12" key="1">
    <citation type="submission" date="2018-07" db="EMBL/GenBank/DDBJ databases">
        <title>Genomic Encyclopedia of Type Strains, Phase IV (KMG-IV): sequencing the most valuable type-strain genomes for metagenomic binning, comparative biology and taxonomic classification.</title>
        <authorList>
            <person name="Goeker M."/>
        </authorList>
    </citation>
    <scope>NUCLEOTIDE SEQUENCE [LARGE SCALE GENOMIC DNA]</scope>
    <source>
        <strain evidence="11 12">DSM 5603</strain>
    </source>
</reference>
<dbReference type="CDD" id="cd02538">
    <property type="entry name" value="G1P_TT_short"/>
    <property type="match status" value="1"/>
</dbReference>
<keyword evidence="5 9" id="KW-0548">Nucleotidyltransferase</keyword>
<feature type="domain" description="Nucleotidyl transferase" evidence="10">
    <location>
        <begin position="37"/>
        <end position="273"/>
    </location>
</feature>
<name>A0A370G910_GLULI</name>
<dbReference type="SUPFAM" id="SSF53448">
    <property type="entry name" value="Nucleotide-diphospho-sugar transferases"/>
    <property type="match status" value="1"/>
</dbReference>
<evidence type="ECO:0000256" key="5">
    <source>
        <dbReference type="ARBA" id="ARBA00022695"/>
    </source>
</evidence>
<dbReference type="GO" id="GO:0008879">
    <property type="term" value="F:glucose-1-phosphate thymidylyltransferase activity"/>
    <property type="evidence" value="ECO:0007669"/>
    <property type="project" value="UniProtKB-EC"/>
</dbReference>
<keyword evidence="7 9" id="KW-0460">Magnesium</keyword>
<evidence type="ECO:0000256" key="3">
    <source>
        <dbReference type="ARBA" id="ARBA00012461"/>
    </source>
</evidence>
<evidence type="ECO:0000256" key="1">
    <source>
        <dbReference type="ARBA" id="ARBA00001946"/>
    </source>
</evidence>
<dbReference type="GO" id="GO:0046872">
    <property type="term" value="F:metal ion binding"/>
    <property type="evidence" value="ECO:0007669"/>
    <property type="project" value="UniProtKB-KW"/>
</dbReference>
<dbReference type="InterPro" id="IPR005907">
    <property type="entry name" value="G1P_thy_trans_s"/>
</dbReference>
<dbReference type="EC" id="2.7.7.24" evidence="3 9"/>
<comment type="cofactor">
    <cofactor evidence="1">
        <name>Mg(2+)</name>
        <dbReference type="ChEBI" id="CHEBI:18420"/>
    </cofactor>
</comment>
<evidence type="ECO:0000256" key="4">
    <source>
        <dbReference type="ARBA" id="ARBA00022679"/>
    </source>
</evidence>
<dbReference type="EMBL" id="QQAW01000001">
    <property type="protein sequence ID" value="RDI40247.1"/>
    <property type="molecule type" value="Genomic_DNA"/>
</dbReference>
<evidence type="ECO:0000313" key="11">
    <source>
        <dbReference type="EMBL" id="RDI40247.1"/>
    </source>
</evidence>
<organism evidence="11 12">
    <name type="scientific">Gluconacetobacter liquefaciens</name>
    <name type="common">Acetobacter liquefaciens</name>
    <dbReference type="NCBI Taxonomy" id="89584"/>
    <lineage>
        <taxon>Bacteria</taxon>
        <taxon>Pseudomonadati</taxon>
        <taxon>Pseudomonadota</taxon>
        <taxon>Alphaproteobacteria</taxon>
        <taxon>Acetobacterales</taxon>
        <taxon>Acetobacteraceae</taxon>
        <taxon>Gluconacetobacter</taxon>
    </lineage>
</organism>
<evidence type="ECO:0000313" key="12">
    <source>
        <dbReference type="Proteomes" id="UP000254958"/>
    </source>
</evidence>
<sequence length="334" mass="35889">MQTPGSDPTPMTNLSHLHPYRANAPAANDRTTAPAMKGILLAGGSGTRLHPMTLATSKQLLPVYDKPMIYYPLSTLMLAGIRDIMIISTPDDLPQFQRLLGDGAQYGARFSYRTQPSPDGIAQAFLIAEDWLAGAPCALALGDNLIFADHLGTLLQGAAKRDSGATVFAYQVRDPERYGVVSFDAEGRASSLVEKPATPASPWAVTGLYFYDARVSTFARQIRPSPRGELEITDLNRIYLEEGSLQVEKLGRGCAWLDAGVPDALLQAGMFVQTIQSRQGMLVGSPAEVAFRMGFIDAAQLRTIAGSVFKTELGRHLHDVAEAAAPSTPMPISA</sequence>
<evidence type="ECO:0000256" key="8">
    <source>
        <dbReference type="ARBA" id="ARBA00049336"/>
    </source>
</evidence>
<dbReference type="FunFam" id="3.90.550.10:FF:000023">
    <property type="entry name" value="Glucose-1-phosphate thymidylyltransferase"/>
    <property type="match status" value="1"/>
</dbReference>
<proteinExistence type="inferred from homology"/>
<evidence type="ECO:0000256" key="7">
    <source>
        <dbReference type="ARBA" id="ARBA00022842"/>
    </source>
</evidence>
<keyword evidence="6 9" id="KW-0479">Metal-binding</keyword>
<protein>
    <recommendedName>
        <fullName evidence="3 9">Glucose-1-phosphate thymidylyltransferase</fullName>
        <ecNumber evidence="3 9">2.7.7.24</ecNumber>
    </recommendedName>
</protein>
<dbReference type="PANTHER" id="PTHR43532:SF1">
    <property type="entry name" value="GLUCOSE-1-PHOSPHATE THYMIDYLYLTRANSFERASE 1"/>
    <property type="match status" value="1"/>
</dbReference>
<comment type="catalytic activity">
    <reaction evidence="8 9">
        <text>dTTP + alpha-D-glucose 1-phosphate + H(+) = dTDP-alpha-D-glucose + diphosphate</text>
        <dbReference type="Rhea" id="RHEA:15225"/>
        <dbReference type="ChEBI" id="CHEBI:15378"/>
        <dbReference type="ChEBI" id="CHEBI:33019"/>
        <dbReference type="ChEBI" id="CHEBI:37568"/>
        <dbReference type="ChEBI" id="CHEBI:57477"/>
        <dbReference type="ChEBI" id="CHEBI:58601"/>
        <dbReference type="EC" id="2.7.7.24"/>
    </reaction>
</comment>
<dbReference type="Pfam" id="PF00483">
    <property type="entry name" value="NTP_transferase"/>
    <property type="match status" value="1"/>
</dbReference>
<dbReference type="NCBIfam" id="TIGR01207">
    <property type="entry name" value="rmlA"/>
    <property type="match status" value="1"/>
</dbReference>
<dbReference type="Proteomes" id="UP000254958">
    <property type="component" value="Unassembled WGS sequence"/>
</dbReference>
<comment type="similarity">
    <text evidence="2 9">Belongs to the glucose-1-phosphate thymidylyltransferase family.</text>
</comment>
<evidence type="ECO:0000256" key="2">
    <source>
        <dbReference type="ARBA" id="ARBA00010480"/>
    </source>
</evidence>
<evidence type="ECO:0000256" key="9">
    <source>
        <dbReference type="RuleBase" id="RU003706"/>
    </source>
</evidence>
<evidence type="ECO:0000256" key="6">
    <source>
        <dbReference type="ARBA" id="ARBA00022723"/>
    </source>
</evidence>
<dbReference type="InterPro" id="IPR029044">
    <property type="entry name" value="Nucleotide-diphossugar_trans"/>
</dbReference>